<dbReference type="AlphaFoldDB" id="A0A0F9KXH9"/>
<reference evidence="1" key="1">
    <citation type="journal article" date="2015" name="Nature">
        <title>Complex archaea that bridge the gap between prokaryotes and eukaryotes.</title>
        <authorList>
            <person name="Spang A."/>
            <person name="Saw J.H."/>
            <person name="Jorgensen S.L."/>
            <person name="Zaremba-Niedzwiedzka K."/>
            <person name="Martijn J."/>
            <person name="Lind A.E."/>
            <person name="van Eijk R."/>
            <person name="Schleper C."/>
            <person name="Guy L."/>
            <person name="Ettema T.J."/>
        </authorList>
    </citation>
    <scope>NUCLEOTIDE SEQUENCE</scope>
</reference>
<name>A0A0F9KXH9_9ZZZZ</name>
<comment type="caution">
    <text evidence="1">The sequence shown here is derived from an EMBL/GenBank/DDBJ whole genome shotgun (WGS) entry which is preliminary data.</text>
</comment>
<organism evidence="1">
    <name type="scientific">marine sediment metagenome</name>
    <dbReference type="NCBI Taxonomy" id="412755"/>
    <lineage>
        <taxon>unclassified sequences</taxon>
        <taxon>metagenomes</taxon>
        <taxon>ecological metagenomes</taxon>
    </lineage>
</organism>
<dbReference type="EMBL" id="LAZR01007261">
    <property type="protein sequence ID" value="KKM86413.1"/>
    <property type="molecule type" value="Genomic_DNA"/>
</dbReference>
<protein>
    <submittedName>
        <fullName evidence="1">Uncharacterized protein</fullName>
    </submittedName>
</protein>
<accession>A0A0F9KXH9</accession>
<sequence>MKITDLSYYKKGAKLINVIKKIKAEGAKIIYKPRDGGRLKVYSIREKELVINGPDIIVGEIKRVVENGD</sequence>
<proteinExistence type="predicted"/>
<evidence type="ECO:0000313" key="1">
    <source>
        <dbReference type="EMBL" id="KKM86413.1"/>
    </source>
</evidence>
<gene>
    <name evidence="1" type="ORF">LCGC14_1279250</name>
</gene>